<evidence type="ECO:0000256" key="1">
    <source>
        <dbReference type="SAM" id="MobiDB-lite"/>
    </source>
</evidence>
<gene>
    <name evidence="2" type="ORF">M407DRAFT_177452</name>
</gene>
<reference evidence="2 3" key="1">
    <citation type="submission" date="2014-04" db="EMBL/GenBank/DDBJ databases">
        <authorList>
            <consortium name="DOE Joint Genome Institute"/>
            <person name="Kuo A."/>
            <person name="Girlanda M."/>
            <person name="Perotto S."/>
            <person name="Kohler A."/>
            <person name="Nagy L.G."/>
            <person name="Floudas D."/>
            <person name="Copeland A."/>
            <person name="Barry K.W."/>
            <person name="Cichocki N."/>
            <person name="Veneault-Fourrey C."/>
            <person name="LaButti K."/>
            <person name="Lindquist E.A."/>
            <person name="Lipzen A."/>
            <person name="Lundell T."/>
            <person name="Morin E."/>
            <person name="Murat C."/>
            <person name="Sun H."/>
            <person name="Tunlid A."/>
            <person name="Henrissat B."/>
            <person name="Grigoriev I.V."/>
            <person name="Hibbett D.S."/>
            <person name="Martin F."/>
            <person name="Nordberg H.P."/>
            <person name="Cantor M.N."/>
            <person name="Hua S.X."/>
        </authorList>
    </citation>
    <scope>NUCLEOTIDE SEQUENCE [LARGE SCALE GENOMIC DNA]</scope>
    <source>
        <strain evidence="2 3">MUT 4182</strain>
    </source>
</reference>
<dbReference type="AlphaFoldDB" id="A0A0C3MJ81"/>
<feature type="region of interest" description="Disordered" evidence="1">
    <location>
        <begin position="1"/>
        <end position="45"/>
    </location>
</feature>
<sequence length="81" mass="8451">MFDGSGGNHAEAGYKTGPPGDDAKNIASPFVSPPSPERVPSPSFLPPPSAILVSIREYVDDGSNDGLVPQKFHETDALSTI</sequence>
<name>A0A0C3MJ81_9AGAM</name>
<dbReference type="HOGENOM" id="CLU_2575619_0_0_1"/>
<reference evidence="3" key="2">
    <citation type="submission" date="2015-01" db="EMBL/GenBank/DDBJ databases">
        <title>Evolutionary Origins and Diversification of the Mycorrhizal Mutualists.</title>
        <authorList>
            <consortium name="DOE Joint Genome Institute"/>
            <consortium name="Mycorrhizal Genomics Consortium"/>
            <person name="Kohler A."/>
            <person name="Kuo A."/>
            <person name="Nagy L.G."/>
            <person name="Floudas D."/>
            <person name="Copeland A."/>
            <person name="Barry K.W."/>
            <person name="Cichocki N."/>
            <person name="Veneault-Fourrey C."/>
            <person name="LaButti K."/>
            <person name="Lindquist E.A."/>
            <person name="Lipzen A."/>
            <person name="Lundell T."/>
            <person name="Morin E."/>
            <person name="Murat C."/>
            <person name="Riley R."/>
            <person name="Ohm R."/>
            <person name="Sun H."/>
            <person name="Tunlid A."/>
            <person name="Henrissat B."/>
            <person name="Grigoriev I.V."/>
            <person name="Hibbett D.S."/>
            <person name="Martin F."/>
        </authorList>
    </citation>
    <scope>NUCLEOTIDE SEQUENCE [LARGE SCALE GENOMIC DNA]</scope>
    <source>
        <strain evidence="3">MUT 4182</strain>
    </source>
</reference>
<proteinExistence type="predicted"/>
<evidence type="ECO:0000313" key="3">
    <source>
        <dbReference type="Proteomes" id="UP000054248"/>
    </source>
</evidence>
<keyword evidence="3" id="KW-1185">Reference proteome</keyword>
<feature type="compositionally biased region" description="Pro residues" evidence="1">
    <location>
        <begin position="31"/>
        <end position="45"/>
    </location>
</feature>
<accession>A0A0C3MJ81</accession>
<dbReference type="EMBL" id="KN822946">
    <property type="protein sequence ID" value="KIO33732.1"/>
    <property type="molecule type" value="Genomic_DNA"/>
</dbReference>
<organism evidence="2 3">
    <name type="scientific">Tulasnella calospora MUT 4182</name>
    <dbReference type="NCBI Taxonomy" id="1051891"/>
    <lineage>
        <taxon>Eukaryota</taxon>
        <taxon>Fungi</taxon>
        <taxon>Dikarya</taxon>
        <taxon>Basidiomycota</taxon>
        <taxon>Agaricomycotina</taxon>
        <taxon>Agaricomycetes</taxon>
        <taxon>Cantharellales</taxon>
        <taxon>Tulasnellaceae</taxon>
        <taxon>Tulasnella</taxon>
    </lineage>
</organism>
<protein>
    <submittedName>
        <fullName evidence="2">Uncharacterized protein</fullName>
    </submittedName>
</protein>
<dbReference type="Proteomes" id="UP000054248">
    <property type="component" value="Unassembled WGS sequence"/>
</dbReference>
<evidence type="ECO:0000313" key="2">
    <source>
        <dbReference type="EMBL" id="KIO33732.1"/>
    </source>
</evidence>